<gene>
    <name evidence="3" type="ORF">GCM10010307_58750</name>
</gene>
<sequence length="131" mass="14091">MPETGNDGARARVAPDLHDEATAAYEARKELGPEYERAVLESFIAGATESIDQRVDTRLAQQGIGKAPRKPQGQQPDNSHLAVPVFSLLFGVLGSIWLTAGAGADSDSVFAMWLGIVLVNLVFVLLFRKAQ</sequence>
<dbReference type="Proteomes" id="UP001500151">
    <property type="component" value="Unassembled WGS sequence"/>
</dbReference>
<keyword evidence="2" id="KW-1133">Transmembrane helix</keyword>
<evidence type="ECO:0000313" key="4">
    <source>
        <dbReference type="Proteomes" id="UP001500151"/>
    </source>
</evidence>
<keyword evidence="4" id="KW-1185">Reference proteome</keyword>
<organism evidence="3 4">
    <name type="scientific">Streptomyces vastus</name>
    <dbReference type="NCBI Taxonomy" id="285451"/>
    <lineage>
        <taxon>Bacteria</taxon>
        <taxon>Bacillati</taxon>
        <taxon>Actinomycetota</taxon>
        <taxon>Actinomycetes</taxon>
        <taxon>Kitasatosporales</taxon>
        <taxon>Streptomycetaceae</taxon>
        <taxon>Streptomyces</taxon>
    </lineage>
</organism>
<evidence type="ECO:0008006" key="5">
    <source>
        <dbReference type="Google" id="ProtNLM"/>
    </source>
</evidence>
<name>A0ABP6DPG8_9ACTN</name>
<feature type="region of interest" description="Disordered" evidence="1">
    <location>
        <begin position="58"/>
        <end position="78"/>
    </location>
</feature>
<evidence type="ECO:0000256" key="2">
    <source>
        <dbReference type="SAM" id="Phobius"/>
    </source>
</evidence>
<dbReference type="EMBL" id="BAAASJ010000081">
    <property type="protein sequence ID" value="GAA2649768.1"/>
    <property type="molecule type" value="Genomic_DNA"/>
</dbReference>
<reference evidence="4" key="1">
    <citation type="journal article" date="2019" name="Int. J. Syst. Evol. Microbiol.">
        <title>The Global Catalogue of Microorganisms (GCM) 10K type strain sequencing project: providing services to taxonomists for standard genome sequencing and annotation.</title>
        <authorList>
            <consortium name="The Broad Institute Genomics Platform"/>
            <consortium name="The Broad Institute Genome Sequencing Center for Infectious Disease"/>
            <person name="Wu L."/>
            <person name="Ma J."/>
        </authorList>
    </citation>
    <scope>NUCLEOTIDE SEQUENCE [LARGE SCALE GENOMIC DNA]</scope>
    <source>
        <strain evidence="4">JCM 4524</strain>
    </source>
</reference>
<protein>
    <recommendedName>
        <fullName evidence="5">DUF1707 domain-containing protein</fullName>
    </recommendedName>
</protein>
<evidence type="ECO:0000313" key="3">
    <source>
        <dbReference type="EMBL" id="GAA2649768.1"/>
    </source>
</evidence>
<accession>A0ABP6DPG8</accession>
<keyword evidence="2" id="KW-0472">Membrane</keyword>
<keyword evidence="2" id="KW-0812">Transmembrane</keyword>
<dbReference type="RefSeq" id="WP_344394023.1">
    <property type="nucleotide sequence ID" value="NZ_BAAASJ010000081.1"/>
</dbReference>
<proteinExistence type="predicted"/>
<comment type="caution">
    <text evidence="3">The sequence shown here is derived from an EMBL/GenBank/DDBJ whole genome shotgun (WGS) entry which is preliminary data.</text>
</comment>
<evidence type="ECO:0000256" key="1">
    <source>
        <dbReference type="SAM" id="MobiDB-lite"/>
    </source>
</evidence>
<feature type="transmembrane region" description="Helical" evidence="2">
    <location>
        <begin position="79"/>
        <end position="98"/>
    </location>
</feature>
<feature type="transmembrane region" description="Helical" evidence="2">
    <location>
        <begin position="110"/>
        <end position="127"/>
    </location>
</feature>